<keyword evidence="7" id="KW-1185">Reference proteome</keyword>
<evidence type="ECO:0000256" key="1">
    <source>
        <dbReference type="ARBA" id="ARBA00023015"/>
    </source>
</evidence>
<accession>A0A4R6V2S8</accession>
<dbReference type="PRINTS" id="PR00455">
    <property type="entry name" value="HTHTETR"/>
</dbReference>
<reference evidence="6 7" key="1">
    <citation type="submission" date="2019-03" db="EMBL/GenBank/DDBJ databases">
        <title>Genomic Encyclopedia of Type Strains, Phase IV (KMG-IV): sequencing the most valuable type-strain genomes for metagenomic binning, comparative biology and taxonomic classification.</title>
        <authorList>
            <person name="Goeker M."/>
        </authorList>
    </citation>
    <scope>NUCLEOTIDE SEQUENCE [LARGE SCALE GENOMIC DNA]</scope>
    <source>
        <strain evidence="6 7">DSM 46770</strain>
    </source>
</reference>
<dbReference type="Gene3D" id="1.10.357.10">
    <property type="entry name" value="Tetracycline Repressor, domain 2"/>
    <property type="match status" value="1"/>
</dbReference>
<protein>
    <submittedName>
        <fullName evidence="6">TetR family transcriptional regulator</fullName>
    </submittedName>
</protein>
<dbReference type="OrthoDB" id="9795011at2"/>
<feature type="DNA-binding region" description="H-T-H motif" evidence="4">
    <location>
        <begin position="34"/>
        <end position="53"/>
    </location>
</feature>
<dbReference type="Pfam" id="PF00440">
    <property type="entry name" value="TetR_N"/>
    <property type="match status" value="1"/>
</dbReference>
<evidence type="ECO:0000256" key="2">
    <source>
        <dbReference type="ARBA" id="ARBA00023125"/>
    </source>
</evidence>
<evidence type="ECO:0000313" key="7">
    <source>
        <dbReference type="Proteomes" id="UP000295281"/>
    </source>
</evidence>
<dbReference type="InterPro" id="IPR009057">
    <property type="entry name" value="Homeodomain-like_sf"/>
</dbReference>
<proteinExistence type="predicted"/>
<keyword evidence="1" id="KW-0805">Transcription regulation</keyword>
<dbReference type="Proteomes" id="UP000295281">
    <property type="component" value="Unassembled WGS sequence"/>
</dbReference>
<dbReference type="SUPFAM" id="SSF46689">
    <property type="entry name" value="Homeodomain-like"/>
    <property type="match status" value="1"/>
</dbReference>
<gene>
    <name evidence="6" type="ORF">EV190_102117</name>
</gene>
<dbReference type="InterPro" id="IPR050109">
    <property type="entry name" value="HTH-type_TetR-like_transc_reg"/>
</dbReference>
<sequence>MIEERRQRRDAVANRTRIVSAASEALREDGLGVDMRAIAAAAGVGIGTLYRHFPTRDHLVRAVTSADLAGLAETGLPEGVPAIAALREFFTATMAQLTGNKAMMDLFADGPLSDEDFARCVAHLTRIGQDAVDRSRADHTLAADVTASDIAYQLIGLVRIAQLLSGSGGHATARHVDLALRGLASP</sequence>
<evidence type="ECO:0000313" key="6">
    <source>
        <dbReference type="EMBL" id="TDQ54283.1"/>
    </source>
</evidence>
<dbReference type="EMBL" id="SNYN01000002">
    <property type="protein sequence ID" value="TDQ54283.1"/>
    <property type="molecule type" value="Genomic_DNA"/>
</dbReference>
<comment type="caution">
    <text evidence="6">The sequence shown here is derived from an EMBL/GenBank/DDBJ whole genome shotgun (WGS) entry which is preliminary data.</text>
</comment>
<dbReference type="InterPro" id="IPR001647">
    <property type="entry name" value="HTH_TetR"/>
</dbReference>
<organism evidence="6 7">
    <name type="scientific">Actinorugispora endophytica</name>
    <dbReference type="NCBI Taxonomy" id="1605990"/>
    <lineage>
        <taxon>Bacteria</taxon>
        <taxon>Bacillati</taxon>
        <taxon>Actinomycetota</taxon>
        <taxon>Actinomycetes</taxon>
        <taxon>Streptosporangiales</taxon>
        <taxon>Nocardiopsidaceae</taxon>
        <taxon>Actinorugispora</taxon>
    </lineage>
</organism>
<dbReference type="GO" id="GO:0003700">
    <property type="term" value="F:DNA-binding transcription factor activity"/>
    <property type="evidence" value="ECO:0007669"/>
    <property type="project" value="TreeGrafter"/>
</dbReference>
<evidence type="ECO:0000256" key="4">
    <source>
        <dbReference type="PROSITE-ProRule" id="PRU00335"/>
    </source>
</evidence>
<dbReference type="PANTHER" id="PTHR30055">
    <property type="entry name" value="HTH-TYPE TRANSCRIPTIONAL REGULATOR RUTR"/>
    <property type="match status" value="1"/>
</dbReference>
<dbReference type="GO" id="GO:0000976">
    <property type="term" value="F:transcription cis-regulatory region binding"/>
    <property type="evidence" value="ECO:0007669"/>
    <property type="project" value="TreeGrafter"/>
</dbReference>
<evidence type="ECO:0000256" key="3">
    <source>
        <dbReference type="ARBA" id="ARBA00023163"/>
    </source>
</evidence>
<feature type="domain" description="HTH tetR-type" evidence="5">
    <location>
        <begin position="12"/>
        <end position="71"/>
    </location>
</feature>
<dbReference type="InterPro" id="IPR036271">
    <property type="entry name" value="Tet_transcr_reg_TetR-rel_C_sf"/>
</dbReference>
<dbReference type="PROSITE" id="PS50977">
    <property type="entry name" value="HTH_TETR_2"/>
    <property type="match status" value="1"/>
</dbReference>
<dbReference type="RefSeq" id="WP_133740278.1">
    <property type="nucleotide sequence ID" value="NZ_SNYN01000002.1"/>
</dbReference>
<evidence type="ECO:0000259" key="5">
    <source>
        <dbReference type="PROSITE" id="PS50977"/>
    </source>
</evidence>
<name>A0A4R6V2S8_9ACTN</name>
<dbReference type="AlphaFoldDB" id="A0A4R6V2S8"/>
<dbReference type="PANTHER" id="PTHR30055:SF234">
    <property type="entry name" value="HTH-TYPE TRANSCRIPTIONAL REGULATOR BETI"/>
    <property type="match status" value="1"/>
</dbReference>
<dbReference type="SUPFAM" id="SSF48498">
    <property type="entry name" value="Tetracyclin repressor-like, C-terminal domain"/>
    <property type="match status" value="1"/>
</dbReference>
<keyword evidence="3" id="KW-0804">Transcription</keyword>
<keyword evidence="2 4" id="KW-0238">DNA-binding</keyword>